<evidence type="ECO:0000313" key="1">
    <source>
        <dbReference type="EMBL" id="ESA12063.1"/>
    </source>
</evidence>
<dbReference type="AlphaFoldDB" id="U9U0F8"/>
<organism evidence="1">
    <name type="scientific">Rhizophagus irregularis (strain DAOM 181602 / DAOM 197198 / MUCL 43194)</name>
    <name type="common">Arbuscular mycorrhizal fungus</name>
    <name type="synonym">Glomus intraradices</name>
    <dbReference type="NCBI Taxonomy" id="747089"/>
    <lineage>
        <taxon>Eukaryota</taxon>
        <taxon>Fungi</taxon>
        <taxon>Fungi incertae sedis</taxon>
        <taxon>Mucoromycota</taxon>
        <taxon>Glomeromycotina</taxon>
        <taxon>Glomeromycetes</taxon>
        <taxon>Glomerales</taxon>
        <taxon>Glomeraceae</taxon>
        <taxon>Rhizophagus</taxon>
    </lineage>
</organism>
<dbReference type="HOGENOM" id="CLU_1384808_0_0_1"/>
<proteinExistence type="predicted"/>
<dbReference type="EMBL" id="KI285314">
    <property type="protein sequence ID" value="ESA12063.1"/>
    <property type="molecule type" value="Genomic_DNA"/>
</dbReference>
<sequence length="197" mass="22810">MENLRIQSTDVDELIKEPKVFQEFCSIPLVDNSSLEIIIPLNLVVKSWVYKNFGRDVRRSNENVYSSIQVESLLSLPYDFTFRNFDKQNWVDNYLRKEYHPTTDADIPDYWYLIGILLKPERNIAEFFDIQIIFDPSESGKSYKNARHASNVVILDSDSYEEQKLDQQKVCCGEAPTKSCNAAGDNIFDPSMDTNKS</sequence>
<reference evidence="1" key="1">
    <citation type="submission" date="2013-07" db="EMBL/GenBank/DDBJ databases">
        <title>The genome of an arbuscular mycorrhizal fungus provides insights into the evolution of the oldest plant symbiosis.</title>
        <authorList>
            <consortium name="DOE Joint Genome Institute"/>
            <person name="Tisserant E."/>
            <person name="Malbreil M."/>
            <person name="Kuo A."/>
            <person name="Kohler A."/>
            <person name="Symeonidi A."/>
            <person name="Balestrini R."/>
            <person name="Charron P."/>
            <person name="Duensing N."/>
            <person name="Frei-dit-Frey N."/>
            <person name="Gianinazzi-Pearson V."/>
            <person name="Gilbert B."/>
            <person name="Handa Y."/>
            <person name="Hijri M."/>
            <person name="Kaul R."/>
            <person name="Kawaguchi M."/>
            <person name="Krajinski F."/>
            <person name="Lammers P."/>
            <person name="Lapierre D."/>
            <person name="Masclaux F.G."/>
            <person name="Murat C."/>
            <person name="Morin E."/>
            <person name="Ndikumana S."/>
            <person name="Pagni M."/>
            <person name="Petitpierre D."/>
            <person name="Requena N."/>
            <person name="Rosikiewicz P."/>
            <person name="Riley R."/>
            <person name="Saito K."/>
            <person name="San Clemente H."/>
            <person name="Shapiro H."/>
            <person name="van Tuinen D."/>
            <person name="Becard G."/>
            <person name="Bonfante P."/>
            <person name="Paszkowski U."/>
            <person name="Shachar-Hill Y."/>
            <person name="Young J.P."/>
            <person name="Sanders I.R."/>
            <person name="Henrissat B."/>
            <person name="Rensing S.A."/>
            <person name="Grigoriev I.V."/>
            <person name="Corradi N."/>
            <person name="Roux C."/>
            <person name="Martin F."/>
        </authorList>
    </citation>
    <scope>NUCLEOTIDE SEQUENCE</scope>
    <source>
        <strain evidence="1">DAOM 197198</strain>
    </source>
</reference>
<name>U9U0F8_RHIID</name>
<gene>
    <name evidence="1" type="ORF">GLOINDRAFT_96522</name>
</gene>
<accession>U9U0F8</accession>
<protein>
    <submittedName>
        <fullName evidence="1">Uncharacterized protein</fullName>
    </submittedName>
</protein>